<feature type="transmembrane region" description="Helical" evidence="3">
    <location>
        <begin position="34"/>
        <end position="56"/>
    </location>
</feature>
<keyword evidence="3" id="KW-1133">Transmembrane helix</keyword>
<dbReference type="GO" id="GO:0012505">
    <property type="term" value="C:endomembrane system"/>
    <property type="evidence" value="ECO:0007669"/>
    <property type="project" value="TreeGrafter"/>
</dbReference>
<gene>
    <name evidence="5" type="ORF">CAUJ_LOCUS15024</name>
</gene>
<dbReference type="Pfam" id="PF03088">
    <property type="entry name" value="Str_synth"/>
    <property type="match status" value="1"/>
</dbReference>
<accession>A0A8S1HV08</accession>
<evidence type="ECO:0000259" key="4">
    <source>
        <dbReference type="Pfam" id="PF03088"/>
    </source>
</evidence>
<dbReference type="Gene3D" id="2.120.10.30">
    <property type="entry name" value="TolB, C-terminal domain"/>
    <property type="match status" value="1"/>
</dbReference>
<organism evidence="5 6">
    <name type="scientific">Caenorhabditis auriculariae</name>
    <dbReference type="NCBI Taxonomy" id="2777116"/>
    <lineage>
        <taxon>Eukaryota</taxon>
        <taxon>Metazoa</taxon>
        <taxon>Ecdysozoa</taxon>
        <taxon>Nematoda</taxon>
        <taxon>Chromadorea</taxon>
        <taxon>Rhabditida</taxon>
        <taxon>Rhabditina</taxon>
        <taxon>Rhabditomorpha</taxon>
        <taxon>Rhabditoidea</taxon>
        <taxon>Rhabditidae</taxon>
        <taxon>Peloderinae</taxon>
        <taxon>Caenorhabditis</taxon>
    </lineage>
</organism>
<keyword evidence="6" id="KW-1185">Reference proteome</keyword>
<evidence type="ECO:0000313" key="6">
    <source>
        <dbReference type="Proteomes" id="UP000835052"/>
    </source>
</evidence>
<sequence>MAKKSLPKERGRGDLKKIKEKVKTETKPADSGNFWLFVAAFLGALFMSSSVIYYVVPAKFQAVEYDLGTPLPLGRRLGREQTATGLIYTGLKTGLICEIDLYLTKPKITKAVRLTSMKDCDGSYASMAKCGRPLGLRFNEFNELLVVDAYLGLFAINWDGENIVKILGAGELISDDPTAAPIRYLNDFDFLPDGRIVLSESSTKFDDHDFLYDMFEHRPNGRLLVYDPRKKDLRILKDGLYFPNGVQVVPESGAAKTDDVRVFFSEMGMTRIVALWAPVDHYSKKKIRTKVLIDKLPGYPDNIRLANDGKLLVPLPSHRTSDDSSMEKNPQVREFITKILSPQSLQIVFSYFTNTNGFVLKVDTETGTVTESFHDPTGKVSSVSIAVDDGKGNLLLGSDDNYYLARAKIWTFAS</sequence>
<name>A0A8S1HV08_9PELO</name>
<dbReference type="OrthoDB" id="5307922at2759"/>
<keyword evidence="3" id="KW-0812">Transmembrane</keyword>
<dbReference type="SUPFAM" id="SSF63829">
    <property type="entry name" value="Calcium-dependent phosphotriesterase"/>
    <property type="match status" value="1"/>
</dbReference>
<reference evidence="5" key="1">
    <citation type="submission" date="2020-10" db="EMBL/GenBank/DDBJ databases">
        <authorList>
            <person name="Kikuchi T."/>
        </authorList>
    </citation>
    <scope>NUCLEOTIDE SEQUENCE</scope>
    <source>
        <strain evidence="5">NKZ352</strain>
    </source>
</reference>
<dbReference type="PANTHER" id="PTHR10426:SF124">
    <property type="entry name" value="STRICTOSIDINE SYNTHASE CONSERVED REGION DOMAIN-CONTAINING PROTEIN"/>
    <property type="match status" value="1"/>
</dbReference>
<evidence type="ECO:0000256" key="3">
    <source>
        <dbReference type="SAM" id="Phobius"/>
    </source>
</evidence>
<evidence type="ECO:0000256" key="2">
    <source>
        <dbReference type="ARBA" id="ARBA00023180"/>
    </source>
</evidence>
<proteinExistence type="inferred from homology"/>
<dbReference type="AlphaFoldDB" id="A0A8S1HV08"/>
<keyword evidence="2" id="KW-0325">Glycoprotein</keyword>
<dbReference type="EMBL" id="CAJGYM010000156">
    <property type="protein sequence ID" value="CAD6199120.1"/>
    <property type="molecule type" value="Genomic_DNA"/>
</dbReference>
<comment type="caution">
    <text evidence="5">The sequence shown here is derived from an EMBL/GenBank/DDBJ whole genome shotgun (WGS) entry which is preliminary data.</text>
</comment>
<keyword evidence="3" id="KW-0472">Membrane</keyword>
<evidence type="ECO:0000313" key="5">
    <source>
        <dbReference type="EMBL" id="CAD6199120.1"/>
    </source>
</evidence>
<evidence type="ECO:0000256" key="1">
    <source>
        <dbReference type="ARBA" id="ARBA00009191"/>
    </source>
</evidence>
<protein>
    <recommendedName>
        <fullName evidence="4">Strictosidine synthase conserved region domain-containing protein</fullName>
    </recommendedName>
</protein>
<dbReference type="PANTHER" id="PTHR10426">
    <property type="entry name" value="STRICTOSIDINE SYNTHASE-RELATED"/>
    <property type="match status" value="1"/>
</dbReference>
<dbReference type="InterPro" id="IPR011042">
    <property type="entry name" value="6-blade_b-propeller_TolB-like"/>
</dbReference>
<comment type="similarity">
    <text evidence="1">Belongs to the strictosidine synthase family.</text>
</comment>
<dbReference type="GO" id="GO:0016787">
    <property type="term" value="F:hydrolase activity"/>
    <property type="evidence" value="ECO:0007669"/>
    <property type="project" value="TreeGrafter"/>
</dbReference>
<dbReference type="InterPro" id="IPR018119">
    <property type="entry name" value="Strictosidine_synth_cons-reg"/>
</dbReference>
<dbReference type="Proteomes" id="UP000835052">
    <property type="component" value="Unassembled WGS sequence"/>
</dbReference>
<feature type="domain" description="Strictosidine synthase conserved region" evidence="4">
    <location>
        <begin position="186"/>
        <end position="276"/>
    </location>
</feature>